<dbReference type="EMBL" id="CP063458">
    <property type="protein sequence ID" value="QOV91947.1"/>
    <property type="molecule type" value="Genomic_DNA"/>
</dbReference>
<evidence type="ECO:0000313" key="2">
    <source>
        <dbReference type="Proteomes" id="UP000593765"/>
    </source>
</evidence>
<organism evidence="1 2">
    <name type="scientific">Humisphaera borealis</name>
    <dbReference type="NCBI Taxonomy" id="2807512"/>
    <lineage>
        <taxon>Bacteria</taxon>
        <taxon>Pseudomonadati</taxon>
        <taxon>Planctomycetota</taxon>
        <taxon>Phycisphaerae</taxon>
        <taxon>Tepidisphaerales</taxon>
        <taxon>Tepidisphaeraceae</taxon>
        <taxon>Humisphaera</taxon>
    </lineage>
</organism>
<name>A0A7M2X2F7_9BACT</name>
<dbReference type="KEGG" id="hbs:IPV69_11575"/>
<evidence type="ECO:0000313" key="1">
    <source>
        <dbReference type="EMBL" id="QOV91947.1"/>
    </source>
</evidence>
<dbReference type="AlphaFoldDB" id="A0A7M2X2F7"/>
<proteinExistence type="predicted"/>
<dbReference type="Proteomes" id="UP000593765">
    <property type="component" value="Chromosome"/>
</dbReference>
<gene>
    <name evidence="1" type="ORF">IPV69_11575</name>
</gene>
<sequence length="351" mass="37977">MLVLLFAVPARGDRPVPPKLDDAVERALAYLAKQQRDDGWFDHQQRPEGKDGDQSRNRRAITGLTTLAFLSAGHTPDSRSARDAGRYGPVVGKALDAMVNAVPEDGYIGKLDEKPMYTQAIVTLAVAQAYGVEPRADRRLKTHAVLTKLVEVIVAAQAVKKEPAFAGGWRYNRDAPDSDLSLSGWNALALRAAQDAGIKVPPTAIKAAADFVARCYQKEQRGFAYQPGGAVQAGTTSTGVLCLYLLDQNVRPEAADAAGTLPSRMKGEKPFGEYPCYGMFYLTQAAAQASDDVWTSAAKPILDKLVKAQEGDGGWPANWPAESSEPGRVYRTAMATLALTVPYRVLPIYQR</sequence>
<reference evidence="1 2" key="1">
    <citation type="submission" date="2020-10" db="EMBL/GenBank/DDBJ databases">
        <title>Wide distribution of Phycisphaera-like planctomycetes from WD2101 soil group in peatlands and genome analysis of the first cultivated representative.</title>
        <authorList>
            <person name="Dedysh S.N."/>
            <person name="Beletsky A.V."/>
            <person name="Ivanova A."/>
            <person name="Kulichevskaya I.S."/>
            <person name="Suzina N.E."/>
            <person name="Philippov D.A."/>
            <person name="Rakitin A.L."/>
            <person name="Mardanov A.V."/>
            <person name="Ravin N.V."/>
        </authorList>
    </citation>
    <scope>NUCLEOTIDE SEQUENCE [LARGE SCALE GENOMIC DNA]</scope>
    <source>
        <strain evidence="1 2">M1803</strain>
    </source>
</reference>
<dbReference type="Gene3D" id="1.50.10.20">
    <property type="match status" value="3"/>
</dbReference>
<protein>
    <submittedName>
        <fullName evidence="1">Terpene cyclase/mutase family protein</fullName>
    </submittedName>
</protein>
<dbReference type="InterPro" id="IPR008930">
    <property type="entry name" value="Terpenoid_cyclase/PrenylTrfase"/>
</dbReference>
<dbReference type="CDD" id="cd00688">
    <property type="entry name" value="ISOPREN_C2_like"/>
    <property type="match status" value="1"/>
</dbReference>
<dbReference type="RefSeq" id="WP_206295269.1">
    <property type="nucleotide sequence ID" value="NZ_CP063458.1"/>
</dbReference>
<keyword evidence="2" id="KW-1185">Reference proteome</keyword>
<dbReference type="SUPFAM" id="SSF48239">
    <property type="entry name" value="Terpenoid cyclases/Protein prenyltransferases"/>
    <property type="match status" value="2"/>
</dbReference>
<accession>A0A7M2X2F7</accession>